<keyword evidence="1" id="KW-1133">Transmembrane helix</keyword>
<comment type="caution">
    <text evidence="3">The sequence shown here is derived from an EMBL/GenBank/DDBJ whole genome shotgun (WGS) entry which is preliminary data.</text>
</comment>
<protein>
    <recommendedName>
        <fullName evidence="2">Type IV / VI secretion system DotU domain-containing protein</fullName>
    </recommendedName>
</protein>
<accession>A0A433SCI3</accession>
<evidence type="ECO:0000259" key="2">
    <source>
        <dbReference type="Pfam" id="PF09850"/>
    </source>
</evidence>
<dbReference type="RefSeq" id="WP_204250866.1">
    <property type="nucleotide sequence ID" value="NZ_CAWUGC010000015.1"/>
</dbReference>
<dbReference type="Pfam" id="PF09850">
    <property type="entry name" value="DotU"/>
    <property type="match status" value="1"/>
</dbReference>
<dbReference type="InterPro" id="IPR038522">
    <property type="entry name" value="T4/T6SS_DotU_sf"/>
</dbReference>
<dbReference type="AlphaFoldDB" id="A0A433SCI3"/>
<dbReference type="EMBL" id="PQSP01000004">
    <property type="protein sequence ID" value="RUS66458.1"/>
    <property type="molecule type" value="Genomic_DNA"/>
</dbReference>
<evidence type="ECO:0000313" key="3">
    <source>
        <dbReference type="EMBL" id="RUS66458.1"/>
    </source>
</evidence>
<dbReference type="PANTHER" id="PTHR38033">
    <property type="entry name" value="MEMBRANE PROTEIN-RELATED"/>
    <property type="match status" value="1"/>
</dbReference>
<name>A0A433SCI3_9BURK</name>
<dbReference type="NCBIfam" id="TIGR03349">
    <property type="entry name" value="IV_VI_DotU"/>
    <property type="match status" value="1"/>
</dbReference>
<evidence type="ECO:0000256" key="1">
    <source>
        <dbReference type="SAM" id="Phobius"/>
    </source>
</evidence>
<keyword evidence="1" id="KW-0812">Transmembrane</keyword>
<gene>
    <name evidence="3" type="ORF">CUZ56_01737</name>
</gene>
<organism evidence="3 4">
    <name type="scientific">Saezia sanguinis</name>
    <dbReference type="NCBI Taxonomy" id="1965230"/>
    <lineage>
        <taxon>Bacteria</taxon>
        <taxon>Pseudomonadati</taxon>
        <taxon>Pseudomonadota</taxon>
        <taxon>Betaproteobacteria</taxon>
        <taxon>Burkholderiales</taxon>
        <taxon>Saeziaceae</taxon>
        <taxon>Saezia</taxon>
    </lineage>
</organism>
<dbReference type="Gene3D" id="1.25.40.590">
    <property type="entry name" value="Type IV / VI secretion system, DotU"/>
    <property type="match status" value="1"/>
</dbReference>
<feature type="transmembrane region" description="Helical" evidence="1">
    <location>
        <begin position="237"/>
        <end position="260"/>
    </location>
</feature>
<feature type="domain" description="Type IV / VI secretion system DotU" evidence="2">
    <location>
        <begin position="57"/>
        <end position="259"/>
    </location>
</feature>
<reference evidence="3 4" key="1">
    <citation type="submission" date="2018-01" db="EMBL/GenBank/DDBJ databases">
        <title>Saezia sanguinis gen. nov., sp. nov., in the order Burkholderiales isolated from human blood.</title>
        <authorList>
            <person name="Medina-Pascual M.J."/>
            <person name="Valdezate S."/>
            <person name="Monzon S."/>
            <person name="Cuesta I."/>
            <person name="Carrasco G."/>
            <person name="Villalon P."/>
            <person name="Saez-Nieto J.A."/>
        </authorList>
    </citation>
    <scope>NUCLEOTIDE SEQUENCE [LARGE SCALE GENOMIC DNA]</scope>
    <source>
        <strain evidence="3 4">CNM695-12</strain>
    </source>
</reference>
<proteinExistence type="predicted"/>
<sequence length="279" mass="31862">MTMQSATREPIFKEPGGIREPQRAALTNKADVSFNTVEQIDQDSDLWFQIRGYGYNPLVDASLPIIGLVMRIRKLNKNPNVDELYTTVRNQIATIGEEIAQHKYDNATQLAYRYCLCSFVDEAVMGTPWGAQSIWAERSLLSIYHDETWGGEKFFTIMSRMLMDQEKYRDVLEFMYVCLCMGFKGRYGVQINSGDELQAIITKLHKALRQMRGETPETLTAAHSNVASRNFRVGKQWAWWAPWAAAAVVLVLAFVIYSLVLNTTTNEVIRSLDTVLQQR</sequence>
<evidence type="ECO:0000313" key="4">
    <source>
        <dbReference type="Proteomes" id="UP000286947"/>
    </source>
</evidence>
<keyword evidence="1" id="KW-0472">Membrane</keyword>
<dbReference type="InterPro" id="IPR017732">
    <property type="entry name" value="T4/T6SS_DotU"/>
</dbReference>
<dbReference type="PANTHER" id="PTHR38033:SF1">
    <property type="entry name" value="DOTU FAMILY TYPE IV_VI SECRETION SYSTEM PROTEIN"/>
    <property type="match status" value="1"/>
</dbReference>
<dbReference type="NCBIfam" id="NF038228">
    <property type="entry name" value="IcmH_DotU_IVB"/>
    <property type="match status" value="1"/>
</dbReference>
<keyword evidence="4" id="KW-1185">Reference proteome</keyword>
<dbReference type="Proteomes" id="UP000286947">
    <property type="component" value="Unassembled WGS sequence"/>
</dbReference>